<dbReference type="PANTHER" id="PTHR46943">
    <property type="entry name" value="PENTRAXIN-RELATED PROTEIN PTX3"/>
    <property type="match status" value="1"/>
</dbReference>
<evidence type="ECO:0000259" key="3">
    <source>
        <dbReference type="SMART" id="SM00458"/>
    </source>
</evidence>
<dbReference type="Pfam" id="PF00652">
    <property type="entry name" value="Ricin_B_lectin"/>
    <property type="match status" value="1"/>
</dbReference>
<evidence type="ECO:0000256" key="2">
    <source>
        <dbReference type="ARBA" id="ARBA00023157"/>
    </source>
</evidence>
<dbReference type="InterPro" id="IPR042837">
    <property type="entry name" value="PTX3"/>
</dbReference>
<dbReference type="PANTHER" id="PTHR46943:SF1">
    <property type="entry name" value="PENTRAXIN-RELATED PROTEIN PTX3"/>
    <property type="match status" value="1"/>
</dbReference>
<organism evidence="5 6">
    <name type="scientific">Streptomyces turgidiscabies (strain Car8)</name>
    <dbReference type="NCBI Taxonomy" id="698760"/>
    <lineage>
        <taxon>Bacteria</taxon>
        <taxon>Bacillati</taxon>
        <taxon>Actinomycetota</taxon>
        <taxon>Actinomycetes</taxon>
        <taxon>Kitasatosporales</taxon>
        <taxon>Streptomycetaceae</taxon>
        <taxon>Streptomyces</taxon>
    </lineage>
</organism>
<dbReference type="InterPro" id="IPR035992">
    <property type="entry name" value="Ricin_B-like_lectins"/>
</dbReference>
<evidence type="ECO:0000313" key="5">
    <source>
        <dbReference type="EMBL" id="ELP66506.1"/>
    </source>
</evidence>
<dbReference type="GO" id="GO:0006955">
    <property type="term" value="P:immune response"/>
    <property type="evidence" value="ECO:0007669"/>
    <property type="project" value="InterPro"/>
</dbReference>
<gene>
    <name evidence="5" type="ORF">STRTUCAR8_04977</name>
</gene>
<dbReference type="EMBL" id="AEJB01000346">
    <property type="protein sequence ID" value="ELP66506.1"/>
    <property type="molecule type" value="Genomic_DNA"/>
</dbReference>
<keyword evidence="2" id="KW-1015">Disulfide bond</keyword>
<dbReference type="STRING" id="85558.T45_00744"/>
<feature type="domain" description="Ricin B lectin" evidence="3">
    <location>
        <begin position="1043"/>
        <end position="1172"/>
    </location>
</feature>
<sequence>MMPSPSVRDRRGGLTCRLTLFATAVSLLVAIPTVRAAALDPAGPSTGGPMLVAQTEAASSGQAVPIDDLTTQTSTVTANPDGSFTSVTDLMPVRVLKDGAWTPVDASLAANPDGTISPAATPNSVSLSGGGTGPLVTLTHADGHSLALTMPFALPAPTLDGDTALYSSVLPGVDLSVSVTDQGGFSDVLILHDAAAAADPEVKKLSEAATADGLTLSATPSGGMDALTADGAVAYTSPRPLMWDSSTAPTTLSKAAASAAITAADDDPTASSADGPGIGANVDTVPMATTSGGLTLTPDTAVLSDPDTNYPVYIDPFTNPVTSTSGHYDEVYSSSTCSDSPQYDKPQTNGQGVGYQQWGGSCGNGVERSYYAINTSGLDPAMVVSEALITVSTTYAASWDCSHNQPITLHTIGPINSSTDWNSHIGVQDDEFKPVGITIPSAANPGSGCSNHTASFTVPTQAQKIADKGTTTWFIGLYGNETASSGNEDYLRMSSSLKLTTTFDIPPDVPTNRHTIPSAAGAGGDCVTSGDGWIGAITYSTAGSNIQLHSKVVANVSGELVDAYYHVWDRTVLDSSGNAVTMSNHDSGNLASGTDADTPIGFTLKDGHEYGWHVYAMDNSTAHLVSAASSDCWFKTDFTPPDTPDIATNPTFPPVGSGSAQDYAGPGKTTDFTVTASDGIPADTCSPNACLASGVDHFLWQLDSQPTTATGSTAPITSTDSQGMATATVTIPVRNWGVHTLYVAAVDKAGNISQAPVAYTFAAPWNPTTRIQPGDITGDGTPDLLATTSTGDLELIPGNTDAAQPAAPAQTGPISGTAPAITRPVIVSTAADSPTGTWNDYLIAHRGNLHGADVDDLFAYNKQTSQLYIVKNDLDPADDSATPRVDYSTYPGYVGKRFDVVAKDACAASDVVADSTRCRTADYNTQSWNIAQLLTPGNVYGNKQNYPAVITVENKRLWMYQTDGGGHLTDPVLLGDGDWSGMTLIGAGTTGGAGTADPSQKCAVNGGTPTLWARDNNSGTLYTYSIKVDPATCLPPLLHPPTRTPLTSSLTAVGGGSLCLADPSASLADDTAMILWNCNGHAEQEFTLRSDSTVRVLGHCLSAENGGTSTGTQAVIDTCDGSAPQKWSTGTNGRLVNTSSGLCLADPSASTTPGTQQILWTCGSAGQNWNAGSAGALPAGNAQTNLVPLLPARSYPSIASPGDVNSATGDPDGNPDLYTVDTSGQLTEHVGDTPDGTTARFTSAPVSLGTVTNTATHCWNLSDGTGTTAADPTGDLPATLHGASSWSTDATRGTTLNLSGTSGYADTGGPAVDTSGSFTVSAWVKLNSLSANSTVISQSDGPAIGAANGFQLYYSSGAQVWAFGRHDDDTTTSAFTAAYGAKASLGHWTHLVGVYDADTSRLSLYADGRLSATKAFTGLPWNATGSVQIGRSLAQGSYGQYGNARISDIHIYDTALPPADASAPGDNLTVTELD</sequence>
<reference evidence="5 6" key="1">
    <citation type="journal article" date="2011" name="Plasmid">
        <title>Streptomyces turgidiscabies Car8 contains a modular pathogenicity island that shares virulence genes with other actinobacterial plant pathogens.</title>
        <authorList>
            <person name="Huguet-Tapia J.C."/>
            <person name="Badger J.H."/>
            <person name="Loria R."/>
            <person name="Pettis G.S."/>
        </authorList>
    </citation>
    <scope>NUCLEOTIDE SEQUENCE [LARGE SCALE GENOMIC DNA]</scope>
    <source>
        <strain evidence="5 6">Car8</strain>
    </source>
</reference>
<proteinExistence type="predicted"/>
<evidence type="ECO:0000256" key="1">
    <source>
        <dbReference type="ARBA" id="ARBA00022729"/>
    </source>
</evidence>
<dbReference type="SUPFAM" id="SSF49899">
    <property type="entry name" value="Concanavalin A-like lectins/glucanases"/>
    <property type="match status" value="1"/>
</dbReference>
<dbReference type="InterPro" id="IPR006558">
    <property type="entry name" value="LamG-like"/>
</dbReference>
<dbReference type="SMART" id="SM00560">
    <property type="entry name" value="LamGL"/>
    <property type="match status" value="1"/>
</dbReference>
<feature type="domain" description="LamG-like jellyroll fold" evidence="4">
    <location>
        <begin position="1316"/>
        <end position="1459"/>
    </location>
</feature>
<name>L7F642_STRT8</name>
<keyword evidence="1" id="KW-0732">Signal</keyword>
<dbReference type="PROSITE" id="PS50231">
    <property type="entry name" value="RICIN_B_LECTIN"/>
    <property type="match status" value="1"/>
</dbReference>
<dbReference type="InterPro" id="IPR000772">
    <property type="entry name" value="Ricin_B_lectin"/>
</dbReference>
<evidence type="ECO:0000313" key="6">
    <source>
        <dbReference type="Proteomes" id="UP000010931"/>
    </source>
</evidence>
<dbReference type="Proteomes" id="UP000010931">
    <property type="component" value="Unassembled WGS sequence"/>
</dbReference>
<dbReference type="Gene3D" id="2.80.10.50">
    <property type="match status" value="1"/>
</dbReference>
<evidence type="ECO:0000259" key="4">
    <source>
        <dbReference type="SMART" id="SM00560"/>
    </source>
</evidence>
<accession>L7F642</accession>
<dbReference type="SMART" id="SM00458">
    <property type="entry name" value="RICIN"/>
    <property type="match status" value="1"/>
</dbReference>
<dbReference type="SUPFAM" id="SSF50370">
    <property type="entry name" value="Ricin B-like lectins"/>
    <property type="match status" value="1"/>
</dbReference>
<keyword evidence="5" id="KW-0430">Lectin</keyword>
<dbReference type="Gene3D" id="2.60.120.200">
    <property type="match status" value="1"/>
</dbReference>
<keyword evidence="6" id="KW-1185">Reference proteome</keyword>
<dbReference type="GO" id="GO:0030246">
    <property type="term" value="F:carbohydrate binding"/>
    <property type="evidence" value="ECO:0007669"/>
    <property type="project" value="UniProtKB-KW"/>
</dbReference>
<dbReference type="Pfam" id="PF13385">
    <property type="entry name" value="Laminin_G_3"/>
    <property type="match status" value="1"/>
</dbReference>
<dbReference type="PATRIC" id="fig|698760.3.peg.4736"/>
<comment type="caution">
    <text evidence="5">The sequence shown here is derived from an EMBL/GenBank/DDBJ whole genome shotgun (WGS) entry which is preliminary data.</text>
</comment>
<protein>
    <submittedName>
        <fullName evidence="5">Ricin-type beta-trefoil lectin domain protein</fullName>
    </submittedName>
</protein>
<dbReference type="InterPro" id="IPR013320">
    <property type="entry name" value="ConA-like_dom_sf"/>
</dbReference>